<organism evidence="1 2">
    <name type="scientific">Iphiclides podalirius</name>
    <name type="common">scarce swallowtail</name>
    <dbReference type="NCBI Taxonomy" id="110791"/>
    <lineage>
        <taxon>Eukaryota</taxon>
        <taxon>Metazoa</taxon>
        <taxon>Ecdysozoa</taxon>
        <taxon>Arthropoda</taxon>
        <taxon>Hexapoda</taxon>
        <taxon>Insecta</taxon>
        <taxon>Pterygota</taxon>
        <taxon>Neoptera</taxon>
        <taxon>Endopterygota</taxon>
        <taxon>Lepidoptera</taxon>
        <taxon>Glossata</taxon>
        <taxon>Ditrysia</taxon>
        <taxon>Papilionoidea</taxon>
        <taxon>Papilionidae</taxon>
        <taxon>Papilioninae</taxon>
        <taxon>Iphiclides</taxon>
    </lineage>
</organism>
<reference evidence="1" key="1">
    <citation type="submission" date="2022-03" db="EMBL/GenBank/DDBJ databases">
        <authorList>
            <person name="Martin H S."/>
        </authorList>
    </citation>
    <scope>NUCLEOTIDE SEQUENCE</scope>
</reference>
<feature type="non-terminal residue" evidence="1">
    <location>
        <position position="1"/>
    </location>
</feature>
<protein>
    <submittedName>
        <fullName evidence="1">Uncharacterized protein</fullName>
    </submittedName>
</protein>
<sequence length="84" mass="8771">MGGGHRCASDTALSTAPIGGFQATERVTSPYKPPMDAPHLQLIAFAVRRYKSRRSLAVGNANAHGMPNLAVAMQLSAAAPLRGL</sequence>
<dbReference type="EMBL" id="OW152827">
    <property type="protein sequence ID" value="CAH2043035.1"/>
    <property type="molecule type" value="Genomic_DNA"/>
</dbReference>
<name>A0ABN8I1G2_9NEOP</name>
<keyword evidence="2" id="KW-1185">Reference proteome</keyword>
<gene>
    <name evidence="1" type="ORF">IPOD504_LOCUS4116</name>
</gene>
<proteinExistence type="predicted"/>
<evidence type="ECO:0000313" key="1">
    <source>
        <dbReference type="EMBL" id="CAH2043035.1"/>
    </source>
</evidence>
<evidence type="ECO:0000313" key="2">
    <source>
        <dbReference type="Proteomes" id="UP000837857"/>
    </source>
</evidence>
<dbReference type="Proteomes" id="UP000837857">
    <property type="component" value="Chromosome 15"/>
</dbReference>
<accession>A0ABN8I1G2</accession>